<proteinExistence type="predicted"/>
<organism evidence="2 3">
    <name type="scientific">Streptomyces cinerochromogenes</name>
    <dbReference type="NCBI Taxonomy" id="66422"/>
    <lineage>
        <taxon>Bacteria</taxon>
        <taxon>Bacillati</taxon>
        <taxon>Actinomycetota</taxon>
        <taxon>Actinomycetes</taxon>
        <taxon>Kitasatosporales</taxon>
        <taxon>Streptomycetaceae</taxon>
        <taxon>Streptomyces</taxon>
    </lineage>
</organism>
<accession>A0ABW7B3D7</accession>
<dbReference type="RefSeq" id="WP_392817832.1">
    <property type="nucleotide sequence ID" value="NZ_JBICYV010000006.1"/>
</dbReference>
<evidence type="ECO:0000256" key="1">
    <source>
        <dbReference type="SAM" id="Phobius"/>
    </source>
</evidence>
<reference evidence="2 3" key="1">
    <citation type="submission" date="2024-10" db="EMBL/GenBank/DDBJ databases">
        <title>The Natural Products Discovery Center: Release of the First 8490 Sequenced Strains for Exploring Actinobacteria Biosynthetic Diversity.</title>
        <authorList>
            <person name="Kalkreuter E."/>
            <person name="Kautsar S.A."/>
            <person name="Yang D."/>
            <person name="Bader C.D."/>
            <person name="Teijaro C.N."/>
            <person name="Fluegel L."/>
            <person name="Davis C.M."/>
            <person name="Simpson J.R."/>
            <person name="Lauterbach L."/>
            <person name="Steele A.D."/>
            <person name="Gui C."/>
            <person name="Meng S."/>
            <person name="Li G."/>
            <person name="Viehrig K."/>
            <person name="Ye F."/>
            <person name="Su P."/>
            <person name="Kiefer A.F."/>
            <person name="Nichols A."/>
            <person name="Cepeda A.J."/>
            <person name="Yan W."/>
            <person name="Fan B."/>
            <person name="Jiang Y."/>
            <person name="Adhikari A."/>
            <person name="Zheng C.-J."/>
            <person name="Schuster L."/>
            <person name="Cowan T.M."/>
            <person name="Smanski M.J."/>
            <person name="Chevrette M.G."/>
            <person name="De Carvalho L.P.S."/>
            <person name="Shen B."/>
        </authorList>
    </citation>
    <scope>NUCLEOTIDE SEQUENCE [LARGE SCALE GENOMIC DNA]</scope>
    <source>
        <strain evidence="2 3">NPDC048320</strain>
    </source>
</reference>
<keyword evidence="3" id="KW-1185">Reference proteome</keyword>
<feature type="transmembrane region" description="Helical" evidence="1">
    <location>
        <begin position="27"/>
        <end position="45"/>
    </location>
</feature>
<dbReference type="Proteomes" id="UP001604267">
    <property type="component" value="Unassembled WGS sequence"/>
</dbReference>
<gene>
    <name evidence="2" type="ORF">ACGFZB_14410</name>
</gene>
<feature type="transmembrane region" description="Helical" evidence="1">
    <location>
        <begin position="78"/>
        <end position="103"/>
    </location>
</feature>
<sequence length="311" mass="33784">MSAPQRPPVRPEPPPPRSPLSTFVEKAAYVAAPGTIALALLYYFGSVYVRAYYSALGVVPEDLGMSVQDVMAHSTSAIFFPLCALLVGGLGVFLLFGLAGRALDGPRLTVRRRTAIILLLVIGMAMVFVDSPALFSGVTLPFPEGWPLVFVPALMVALGATLALCAVHLRLAQSTDLRGRPRTHESDRVWLAIGALLIGMLTVSLFFDMAQYAGVIGHSDARHDAERGYQGRAAVVVHSRVLLTHNARNIKFRDHGSGKGPYRYEYRGFQLLAKTPARFYLVSHTARYRDGVVVLPDDGTLWLEIRAAQGG</sequence>
<comment type="caution">
    <text evidence="2">The sequence shown here is derived from an EMBL/GenBank/DDBJ whole genome shotgun (WGS) entry which is preliminary data.</text>
</comment>
<protein>
    <recommendedName>
        <fullName evidence="4">DUF3592 domain-containing protein</fullName>
    </recommendedName>
</protein>
<feature type="transmembrane region" description="Helical" evidence="1">
    <location>
        <begin position="147"/>
        <end position="169"/>
    </location>
</feature>
<name>A0ABW7B3D7_9ACTN</name>
<evidence type="ECO:0000313" key="2">
    <source>
        <dbReference type="EMBL" id="MFG3011623.1"/>
    </source>
</evidence>
<keyword evidence="1" id="KW-0472">Membrane</keyword>
<dbReference type="EMBL" id="JBICYV010000006">
    <property type="protein sequence ID" value="MFG3011623.1"/>
    <property type="molecule type" value="Genomic_DNA"/>
</dbReference>
<keyword evidence="1" id="KW-0812">Transmembrane</keyword>
<keyword evidence="1" id="KW-1133">Transmembrane helix</keyword>
<feature type="transmembrane region" description="Helical" evidence="1">
    <location>
        <begin position="115"/>
        <end position="135"/>
    </location>
</feature>
<evidence type="ECO:0008006" key="4">
    <source>
        <dbReference type="Google" id="ProtNLM"/>
    </source>
</evidence>
<feature type="transmembrane region" description="Helical" evidence="1">
    <location>
        <begin position="189"/>
        <end position="207"/>
    </location>
</feature>
<evidence type="ECO:0000313" key="3">
    <source>
        <dbReference type="Proteomes" id="UP001604267"/>
    </source>
</evidence>